<dbReference type="FunFam" id="3.30.300.20:FF:000003">
    <property type="entry name" value="GTPase Era"/>
    <property type="match status" value="1"/>
</dbReference>
<accession>A0A938XRT1</accession>
<dbReference type="InterPro" id="IPR015946">
    <property type="entry name" value="KH_dom-like_a/b"/>
</dbReference>
<dbReference type="Pfam" id="PF07650">
    <property type="entry name" value="KH_2"/>
    <property type="match status" value="1"/>
</dbReference>
<evidence type="ECO:0000259" key="12">
    <source>
        <dbReference type="PROSITE" id="PS51713"/>
    </source>
</evidence>
<dbReference type="InterPro" id="IPR027417">
    <property type="entry name" value="P-loop_NTPase"/>
</dbReference>
<dbReference type="PROSITE" id="PS50823">
    <property type="entry name" value="KH_TYPE_2"/>
    <property type="match status" value="1"/>
</dbReference>
<evidence type="ECO:0000256" key="4">
    <source>
        <dbReference type="ARBA" id="ARBA00022741"/>
    </source>
</evidence>
<dbReference type="GO" id="GO:0005525">
    <property type="term" value="F:GTP binding"/>
    <property type="evidence" value="ECO:0007669"/>
    <property type="project" value="UniProtKB-UniRule"/>
</dbReference>
<keyword evidence="8" id="KW-0963">Cytoplasm</keyword>
<dbReference type="SUPFAM" id="SSF52540">
    <property type="entry name" value="P-loop containing nucleoside triphosphate hydrolases"/>
    <property type="match status" value="1"/>
</dbReference>
<dbReference type="NCBIfam" id="NF000908">
    <property type="entry name" value="PRK00089.1"/>
    <property type="match status" value="1"/>
</dbReference>
<evidence type="ECO:0000256" key="8">
    <source>
        <dbReference type="HAMAP-Rule" id="MF_00367"/>
    </source>
</evidence>
<dbReference type="InterPro" id="IPR009019">
    <property type="entry name" value="KH_sf_prok-type"/>
</dbReference>
<reference evidence="13" key="1">
    <citation type="submission" date="2021-01" db="EMBL/GenBank/DDBJ databases">
        <title>Genomic Encyclopedia of Type Strains, Phase IV (KMG-IV): sequencing the most valuable type-strain genomes for metagenomic binning, comparative biology and taxonomic classification.</title>
        <authorList>
            <person name="Goeker M."/>
        </authorList>
    </citation>
    <scope>NUCLEOTIDE SEQUENCE</scope>
    <source>
        <strain evidence="13">DSM 23230</strain>
    </source>
</reference>
<dbReference type="GO" id="GO:0005829">
    <property type="term" value="C:cytosol"/>
    <property type="evidence" value="ECO:0007669"/>
    <property type="project" value="TreeGrafter"/>
</dbReference>
<dbReference type="NCBIfam" id="TIGR00436">
    <property type="entry name" value="era"/>
    <property type="match status" value="1"/>
</dbReference>
<dbReference type="Proteomes" id="UP000774000">
    <property type="component" value="Unassembled WGS sequence"/>
</dbReference>
<keyword evidence="4 8" id="KW-0547">Nucleotide-binding</keyword>
<evidence type="ECO:0000259" key="11">
    <source>
        <dbReference type="PROSITE" id="PS50823"/>
    </source>
</evidence>
<evidence type="ECO:0000256" key="10">
    <source>
        <dbReference type="RuleBase" id="RU003761"/>
    </source>
</evidence>
<dbReference type="EMBL" id="JAFBDQ010000004">
    <property type="protein sequence ID" value="MBM7556248.1"/>
    <property type="molecule type" value="Genomic_DNA"/>
</dbReference>
<feature type="region of interest" description="G2" evidence="9">
    <location>
        <begin position="45"/>
        <end position="49"/>
    </location>
</feature>
<evidence type="ECO:0000256" key="2">
    <source>
        <dbReference type="ARBA" id="ARBA00020484"/>
    </source>
</evidence>
<dbReference type="InterPro" id="IPR005662">
    <property type="entry name" value="GTPase_Era-like"/>
</dbReference>
<proteinExistence type="inferred from homology"/>
<dbReference type="GO" id="GO:0003924">
    <property type="term" value="F:GTPase activity"/>
    <property type="evidence" value="ECO:0007669"/>
    <property type="project" value="UniProtKB-UniRule"/>
</dbReference>
<dbReference type="GO" id="GO:0000028">
    <property type="term" value="P:ribosomal small subunit assembly"/>
    <property type="evidence" value="ECO:0007669"/>
    <property type="project" value="TreeGrafter"/>
</dbReference>
<comment type="caution">
    <text evidence="13">The sequence shown here is derived from an EMBL/GenBank/DDBJ whole genome shotgun (WGS) entry which is preliminary data.</text>
</comment>
<dbReference type="GO" id="GO:0043024">
    <property type="term" value="F:ribosomal small subunit binding"/>
    <property type="evidence" value="ECO:0007669"/>
    <property type="project" value="TreeGrafter"/>
</dbReference>
<dbReference type="InterPro" id="IPR004044">
    <property type="entry name" value="KH_dom_type_2"/>
</dbReference>
<dbReference type="Gene3D" id="3.30.300.20">
    <property type="match status" value="1"/>
</dbReference>
<keyword evidence="14" id="KW-1185">Reference proteome</keyword>
<keyword evidence="7 8" id="KW-0472">Membrane</keyword>
<feature type="region of interest" description="G1" evidence="9">
    <location>
        <begin position="19"/>
        <end position="26"/>
    </location>
</feature>
<dbReference type="PRINTS" id="PR00326">
    <property type="entry name" value="GTP1OBG"/>
</dbReference>
<dbReference type="Pfam" id="PF01926">
    <property type="entry name" value="MMR_HSR1"/>
    <property type="match status" value="1"/>
</dbReference>
<dbReference type="HAMAP" id="MF_00367">
    <property type="entry name" value="GTPase_Era"/>
    <property type="match status" value="1"/>
</dbReference>
<evidence type="ECO:0000256" key="5">
    <source>
        <dbReference type="ARBA" id="ARBA00022884"/>
    </source>
</evidence>
<dbReference type="GO" id="GO:0070181">
    <property type="term" value="F:small ribosomal subunit rRNA binding"/>
    <property type="evidence" value="ECO:0007669"/>
    <property type="project" value="UniProtKB-UniRule"/>
</dbReference>
<dbReference type="RefSeq" id="WP_204700980.1">
    <property type="nucleotide sequence ID" value="NZ_JAFBDQ010000004.1"/>
</dbReference>
<keyword evidence="8" id="KW-0699">rRNA-binding</keyword>
<dbReference type="PANTHER" id="PTHR42698:SF1">
    <property type="entry name" value="GTPASE ERA, MITOCHONDRIAL"/>
    <property type="match status" value="1"/>
</dbReference>
<dbReference type="PANTHER" id="PTHR42698">
    <property type="entry name" value="GTPASE ERA"/>
    <property type="match status" value="1"/>
</dbReference>
<comment type="subunit">
    <text evidence="8">Monomer.</text>
</comment>
<dbReference type="Gene3D" id="3.40.50.300">
    <property type="entry name" value="P-loop containing nucleotide triphosphate hydrolases"/>
    <property type="match status" value="1"/>
</dbReference>
<organism evidence="13 14">
    <name type="scientific">Halanaerobacter jeridensis</name>
    <dbReference type="NCBI Taxonomy" id="706427"/>
    <lineage>
        <taxon>Bacteria</taxon>
        <taxon>Bacillati</taxon>
        <taxon>Bacillota</taxon>
        <taxon>Clostridia</taxon>
        <taxon>Halanaerobiales</taxon>
        <taxon>Halobacteroidaceae</taxon>
        <taxon>Halanaerobacter</taxon>
    </lineage>
</organism>
<evidence type="ECO:0000313" key="13">
    <source>
        <dbReference type="EMBL" id="MBM7556248.1"/>
    </source>
</evidence>
<protein>
    <recommendedName>
        <fullName evidence="2 8">GTPase Era</fullName>
    </recommendedName>
</protein>
<keyword evidence="6 8" id="KW-0342">GTP-binding</keyword>
<feature type="binding site" evidence="8">
    <location>
        <begin position="66"/>
        <end position="70"/>
    </location>
    <ligand>
        <name>GTP</name>
        <dbReference type="ChEBI" id="CHEBI:37565"/>
    </ligand>
</feature>
<evidence type="ECO:0000256" key="3">
    <source>
        <dbReference type="ARBA" id="ARBA00022517"/>
    </source>
</evidence>
<dbReference type="FunFam" id="3.40.50.300:FF:000094">
    <property type="entry name" value="GTPase Era"/>
    <property type="match status" value="1"/>
</dbReference>
<feature type="binding site" evidence="8">
    <location>
        <begin position="19"/>
        <end position="26"/>
    </location>
    <ligand>
        <name>GTP</name>
        <dbReference type="ChEBI" id="CHEBI:37565"/>
    </ligand>
</feature>
<keyword evidence="5 8" id="KW-0694">RNA-binding</keyword>
<keyword evidence="8" id="KW-1003">Cell membrane</keyword>
<evidence type="ECO:0000256" key="7">
    <source>
        <dbReference type="ARBA" id="ARBA00023136"/>
    </source>
</evidence>
<dbReference type="InterPro" id="IPR030388">
    <property type="entry name" value="G_ERA_dom"/>
</dbReference>
<dbReference type="InterPro" id="IPR005225">
    <property type="entry name" value="Small_GTP-bd"/>
</dbReference>
<comment type="subcellular location">
    <subcellularLocation>
        <location evidence="8">Cytoplasm</location>
    </subcellularLocation>
    <subcellularLocation>
        <location evidence="8">Cell membrane</location>
        <topology evidence="8">Peripheral membrane protein</topology>
    </subcellularLocation>
</comment>
<feature type="region of interest" description="G5" evidence="9">
    <location>
        <begin position="156"/>
        <end position="158"/>
    </location>
</feature>
<feature type="domain" description="Era-type G" evidence="12">
    <location>
        <begin position="11"/>
        <end position="177"/>
    </location>
</feature>
<keyword evidence="3 8" id="KW-0690">Ribosome biogenesis</keyword>
<feature type="domain" description="KH type-2" evidence="11">
    <location>
        <begin position="208"/>
        <end position="286"/>
    </location>
</feature>
<comment type="function">
    <text evidence="8">An essential GTPase that binds both GDP and GTP, with rapid nucleotide exchange. Plays a role in 16S rRNA processing and 30S ribosomal subunit biogenesis and possibly also in cell cycle regulation and energy metabolism.</text>
</comment>
<name>A0A938XRT1_9FIRM</name>
<sequence length="302" mass="34465">MNNLEAEEGFKSGFVSVVGQPNVGKSTLINNLIGQKISITSRKAQTTRNKIQCILTLDDAQLVFIDTPGVHRADDKMGEYLNNVSYDALKEIDLVLFMVDGNYPPNNDDKKVAAELTNLGVPVLLVINKIDKMSNELEERINQYQRLGNFDDVVAISALQERNLDYLLDLMVDSLEEGPKYYPDNMITDQIEQFIITELIREQVLNYTHEEVPHSVAVEIIDFNERNDEELIDIRANIYVERDSQKGILIGKNGKMLKKIGSQARTEIEDLLNSKIFLDLWVKVKKNWRDKEDALKMLGYRG</sequence>
<dbReference type="SUPFAM" id="SSF54814">
    <property type="entry name" value="Prokaryotic type KH domain (KH-domain type II)"/>
    <property type="match status" value="1"/>
</dbReference>
<dbReference type="PROSITE" id="PS51713">
    <property type="entry name" value="G_ERA"/>
    <property type="match status" value="1"/>
</dbReference>
<evidence type="ECO:0000313" key="14">
    <source>
        <dbReference type="Proteomes" id="UP000774000"/>
    </source>
</evidence>
<feature type="region of interest" description="G3" evidence="9">
    <location>
        <begin position="66"/>
        <end position="69"/>
    </location>
</feature>
<dbReference type="GO" id="GO:0005886">
    <property type="term" value="C:plasma membrane"/>
    <property type="evidence" value="ECO:0007669"/>
    <property type="project" value="UniProtKB-SubCell"/>
</dbReference>
<dbReference type="NCBIfam" id="TIGR00231">
    <property type="entry name" value="small_GTP"/>
    <property type="match status" value="1"/>
</dbReference>
<evidence type="ECO:0000256" key="1">
    <source>
        <dbReference type="ARBA" id="ARBA00007921"/>
    </source>
</evidence>
<comment type="similarity">
    <text evidence="1 8 9 10">Belongs to the TRAFAC class TrmE-Era-EngA-EngB-Septin-like GTPase superfamily. Era GTPase family.</text>
</comment>
<dbReference type="AlphaFoldDB" id="A0A938XRT1"/>
<feature type="binding site" evidence="8">
    <location>
        <begin position="128"/>
        <end position="131"/>
    </location>
    <ligand>
        <name>GTP</name>
        <dbReference type="ChEBI" id="CHEBI:37565"/>
    </ligand>
</feature>
<gene>
    <name evidence="8" type="primary">era</name>
    <name evidence="13" type="ORF">JOC47_001084</name>
</gene>
<dbReference type="InterPro" id="IPR006073">
    <property type="entry name" value="GTP-bd"/>
</dbReference>
<evidence type="ECO:0000256" key="6">
    <source>
        <dbReference type="ARBA" id="ARBA00023134"/>
    </source>
</evidence>
<dbReference type="CDD" id="cd04163">
    <property type="entry name" value="Era"/>
    <property type="match status" value="1"/>
</dbReference>
<evidence type="ECO:0000256" key="9">
    <source>
        <dbReference type="PROSITE-ProRule" id="PRU01050"/>
    </source>
</evidence>
<dbReference type="CDD" id="cd22534">
    <property type="entry name" value="KH-II_Era"/>
    <property type="match status" value="1"/>
</dbReference>
<feature type="region of interest" description="G4" evidence="9">
    <location>
        <begin position="128"/>
        <end position="131"/>
    </location>
</feature>